<keyword evidence="4" id="KW-1185">Reference proteome</keyword>
<accession>A0A4R2NY25</accession>
<dbReference type="Gene3D" id="3.30.930.10">
    <property type="entry name" value="Bira Bifunctional Protein, Domain 2"/>
    <property type="match status" value="1"/>
</dbReference>
<reference evidence="3 4" key="1">
    <citation type="submission" date="2019-03" db="EMBL/GenBank/DDBJ databases">
        <title>Genomic Encyclopedia of Type Strains, Phase IV (KMG-IV): sequencing the most valuable type-strain genomes for metagenomic binning, comparative biology and taxonomic classification.</title>
        <authorList>
            <person name="Goeker M."/>
        </authorList>
    </citation>
    <scope>NUCLEOTIDE SEQUENCE [LARGE SCALE GENOMIC DNA]</scope>
    <source>
        <strain evidence="3 4">DSM 14836</strain>
    </source>
</reference>
<protein>
    <submittedName>
        <fullName evidence="3">BirA family biotin operon repressor/biotin-[acetyl-CoA-carboxylase] ligase</fullName>
    </submittedName>
</protein>
<name>A0A4R2NY25_9FLAO</name>
<dbReference type="Pfam" id="PF03099">
    <property type="entry name" value="BPL_LplA_LipB"/>
    <property type="match status" value="1"/>
</dbReference>
<dbReference type="NCBIfam" id="TIGR00121">
    <property type="entry name" value="birA_ligase"/>
    <property type="match status" value="1"/>
</dbReference>
<dbReference type="SUPFAM" id="SSF55681">
    <property type="entry name" value="Class II aaRS and biotin synthetases"/>
    <property type="match status" value="1"/>
</dbReference>
<dbReference type="InterPro" id="IPR004143">
    <property type="entry name" value="BPL_LPL_catalytic"/>
</dbReference>
<dbReference type="GO" id="GO:0004077">
    <property type="term" value="F:biotin--[biotin carboxyl-carrier protein] ligase activity"/>
    <property type="evidence" value="ECO:0007669"/>
    <property type="project" value="InterPro"/>
</dbReference>
<gene>
    <name evidence="3" type="ORF">EV195_102314</name>
</gene>
<dbReference type="InterPro" id="IPR045864">
    <property type="entry name" value="aa-tRNA-synth_II/BPL/LPL"/>
</dbReference>
<dbReference type="GO" id="GO:0005737">
    <property type="term" value="C:cytoplasm"/>
    <property type="evidence" value="ECO:0007669"/>
    <property type="project" value="TreeGrafter"/>
</dbReference>
<dbReference type="PANTHER" id="PTHR12835">
    <property type="entry name" value="BIOTIN PROTEIN LIGASE"/>
    <property type="match status" value="1"/>
</dbReference>
<keyword evidence="1 3" id="KW-0436">Ligase</keyword>
<evidence type="ECO:0000256" key="1">
    <source>
        <dbReference type="ARBA" id="ARBA00022598"/>
    </source>
</evidence>
<dbReference type="CDD" id="cd16442">
    <property type="entry name" value="BPL"/>
    <property type="match status" value="1"/>
</dbReference>
<dbReference type="EMBL" id="SLXM01000002">
    <property type="protein sequence ID" value="TCP26972.1"/>
    <property type="molecule type" value="Genomic_DNA"/>
</dbReference>
<dbReference type="RefSeq" id="WP_132793872.1">
    <property type="nucleotide sequence ID" value="NZ_SLXM01000002.1"/>
</dbReference>
<evidence type="ECO:0000313" key="4">
    <source>
        <dbReference type="Proteomes" id="UP000294564"/>
    </source>
</evidence>
<dbReference type="OrthoDB" id="9807064at2"/>
<feature type="domain" description="BPL/LPL catalytic" evidence="2">
    <location>
        <begin position="1"/>
        <end position="178"/>
    </location>
</feature>
<organism evidence="3 4">
    <name type="scientific">Tenacibaculum skagerrakense</name>
    <dbReference type="NCBI Taxonomy" id="186571"/>
    <lineage>
        <taxon>Bacteria</taxon>
        <taxon>Pseudomonadati</taxon>
        <taxon>Bacteroidota</taxon>
        <taxon>Flavobacteriia</taxon>
        <taxon>Flavobacteriales</taxon>
        <taxon>Flavobacteriaceae</taxon>
        <taxon>Tenacibaculum</taxon>
    </lineage>
</organism>
<dbReference type="Proteomes" id="UP000294564">
    <property type="component" value="Unassembled WGS sequence"/>
</dbReference>
<dbReference type="InterPro" id="IPR004408">
    <property type="entry name" value="Biotin_CoA_COase_ligase"/>
</dbReference>
<sequence length="244" mass="27713">MRIIKLNATASTNSFLKDLSVTTKLEDFTVVVTDEQSSGRGQMNTVWLSESHKNLMFSVFVSFDNFDIQKQTYLNFGVAVAMFDMLNSLNVPRLSVKWPNDILSEKKKVCGVLIENILKGRMISASIIGIGLNVNQDSFPDYLPDAASLKMILAKEFNLKVLLNKFIEKLEYYINLLKNEDYDLLEELYLNVLHKKNIPSMFRTTEDVLFMGKIIGVNTSNGKLQIELSDETVKEFALKEVSFA</sequence>
<dbReference type="PANTHER" id="PTHR12835:SF5">
    <property type="entry name" value="BIOTIN--PROTEIN LIGASE"/>
    <property type="match status" value="1"/>
</dbReference>
<evidence type="ECO:0000313" key="3">
    <source>
        <dbReference type="EMBL" id="TCP26972.1"/>
    </source>
</evidence>
<comment type="caution">
    <text evidence="3">The sequence shown here is derived from an EMBL/GenBank/DDBJ whole genome shotgun (WGS) entry which is preliminary data.</text>
</comment>
<proteinExistence type="predicted"/>
<dbReference type="PROSITE" id="PS51733">
    <property type="entry name" value="BPL_LPL_CATALYTIC"/>
    <property type="match status" value="1"/>
</dbReference>
<evidence type="ECO:0000259" key="2">
    <source>
        <dbReference type="PROSITE" id="PS51733"/>
    </source>
</evidence>
<dbReference type="AlphaFoldDB" id="A0A4R2NY25"/>